<dbReference type="EMBL" id="CCKQ01013763">
    <property type="protein sequence ID" value="CDW85462.1"/>
    <property type="molecule type" value="Genomic_DNA"/>
</dbReference>
<sequence length="121" mass="14751">MNWLYSFKKEKLKKCKVSDTALYKSKDEIEGKRPAKKRKFNYYQHLEFPEAEIPIATEEDHNQEEVKKPIELEEIPVGNIQIAKQQPVKVERKPTRQFYMFQDKFYKDLMQYRYNAKKKQQ</sequence>
<dbReference type="InParanoid" id="A0A078AW57"/>
<keyword evidence="2" id="KW-1185">Reference proteome</keyword>
<organism evidence="1 2">
    <name type="scientific">Stylonychia lemnae</name>
    <name type="common">Ciliate</name>
    <dbReference type="NCBI Taxonomy" id="5949"/>
    <lineage>
        <taxon>Eukaryota</taxon>
        <taxon>Sar</taxon>
        <taxon>Alveolata</taxon>
        <taxon>Ciliophora</taxon>
        <taxon>Intramacronucleata</taxon>
        <taxon>Spirotrichea</taxon>
        <taxon>Stichotrichia</taxon>
        <taxon>Sporadotrichida</taxon>
        <taxon>Oxytrichidae</taxon>
        <taxon>Stylonychinae</taxon>
        <taxon>Stylonychia</taxon>
    </lineage>
</organism>
<reference evidence="1 2" key="1">
    <citation type="submission" date="2014-06" db="EMBL/GenBank/DDBJ databases">
        <authorList>
            <person name="Swart Estienne"/>
        </authorList>
    </citation>
    <scope>NUCLEOTIDE SEQUENCE [LARGE SCALE GENOMIC DNA]</scope>
    <source>
        <strain evidence="1 2">130c</strain>
    </source>
</reference>
<dbReference type="AlphaFoldDB" id="A0A078AW57"/>
<proteinExistence type="predicted"/>
<name>A0A078AW57_STYLE</name>
<protein>
    <submittedName>
        <fullName evidence="1">Uncharacterized protein</fullName>
    </submittedName>
</protein>
<dbReference type="Proteomes" id="UP000039865">
    <property type="component" value="Unassembled WGS sequence"/>
</dbReference>
<evidence type="ECO:0000313" key="1">
    <source>
        <dbReference type="EMBL" id="CDW85462.1"/>
    </source>
</evidence>
<gene>
    <name evidence="1" type="primary">Contig17153.g18280</name>
    <name evidence="1" type="ORF">STYLEM_14539</name>
</gene>
<evidence type="ECO:0000313" key="2">
    <source>
        <dbReference type="Proteomes" id="UP000039865"/>
    </source>
</evidence>
<accession>A0A078AW57</accession>